<sequence>MTSSDTYQPEGYTPTPELSSERQTRFSQAPELGEGIEPGKAYRAVFETSKGRIVLDLFPDEAPVTVNSFAYLLRHHYYDGIKFHRVIDGFMAQGGDPTGTGAGGPGYDFEDEFSPDLRHDRKGTLSMANRGPGTNGSQFFITFGPTPHLDGRHTVFGRVVEGLDVLDRLTRIQPGMPGTPDVIERAYLVEKDAEG</sequence>
<dbReference type="Proteomes" id="UP000536909">
    <property type="component" value="Unassembled WGS sequence"/>
</dbReference>
<dbReference type="Proteomes" id="UP000308000">
    <property type="component" value="Unassembled WGS sequence"/>
</dbReference>
<comment type="caution">
    <text evidence="7">The sequence shown here is derived from an EMBL/GenBank/DDBJ whole genome shotgun (WGS) entry which is preliminary data.</text>
</comment>
<keyword evidence="9" id="KW-1185">Reference proteome</keyword>
<reference evidence="6 9" key="2">
    <citation type="submission" date="2020-08" db="EMBL/GenBank/DDBJ databases">
        <title>Genomic Encyclopedia of Type Strains, Phase IV (KMG-IV): sequencing the most valuable type-strain genomes for metagenomic binning, comparative biology and taxonomic classification.</title>
        <authorList>
            <person name="Goeker M."/>
        </authorList>
    </citation>
    <scope>NUCLEOTIDE SEQUENCE [LARGE SCALE GENOMIC DNA]</scope>
    <source>
        <strain evidence="6 9">DSM 105434</strain>
    </source>
</reference>
<comment type="similarity">
    <text evidence="3">Belongs to the cyclophilin-type PPIase family.</text>
</comment>
<comment type="function">
    <text evidence="3">PPIases accelerate the folding of proteins. It catalyzes the cis-trans isomerization of proline imidic peptide bonds in oligopeptides.</text>
</comment>
<feature type="region of interest" description="Disordered" evidence="4">
    <location>
        <begin position="1"/>
        <end position="34"/>
    </location>
</feature>
<dbReference type="GO" id="GO:0003755">
    <property type="term" value="F:peptidyl-prolyl cis-trans isomerase activity"/>
    <property type="evidence" value="ECO:0007669"/>
    <property type="project" value="UniProtKB-UniRule"/>
</dbReference>
<evidence type="ECO:0000313" key="7">
    <source>
        <dbReference type="EMBL" id="TLK29956.1"/>
    </source>
</evidence>
<dbReference type="CDD" id="cd00317">
    <property type="entry name" value="cyclophilin"/>
    <property type="match status" value="1"/>
</dbReference>
<reference evidence="7 8" key="1">
    <citation type="submission" date="2019-04" db="EMBL/GenBank/DDBJ databases">
        <title>Deinococcus metalilatus MA1002 mutant No.5.</title>
        <authorList>
            <person name="Park W."/>
            <person name="Park C."/>
        </authorList>
    </citation>
    <scope>NUCLEOTIDE SEQUENCE [LARGE SCALE GENOMIC DNA]</scope>
    <source>
        <strain evidence="7 8">MA1002-m5</strain>
    </source>
</reference>
<dbReference type="InterPro" id="IPR029000">
    <property type="entry name" value="Cyclophilin-like_dom_sf"/>
</dbReference>
<evidence type="ECO:0000313" key="8">
    <source>
        <dbReference type="Proteomes" id="UP000308000"/>
    </source>
</evidence>
<dbReference type="EMBL" id="JACHFV010000004">
    <property type="protein sequence ID" value="MBB5294529.1"/>
    <property type="molecule type" value="Genomic_DNA"/>
</dbReference>
<feature type="domain" description="PPIase cyclophilin-type" evidence="5">
    <location>
        <begin position="51"/>
        <end position="180"/>
    </location>
</feature>
<dbReference type="InterPro" id="IPR044666">
    <property type="entry name" value="Cyclophilin_A-like"/>
</dbReference>
<dbReference type="PANTHER" id="PTHR45625">
    <property type="entry name" value="PEPTIDYL-PROLYL CIS-TRANS ISOMERASE-RELATED"/>
    <property type="match status" value="1"/>
</dbReference>
<dbReference type="Gene3D" id="2.40.100.10">
    <property type="entry name" value="Cyclophilin-like"/>
    <property type="match status" value="1"/>
</dbReference>
<proteinExistence type="inferred from homology"/>
<organism evidence="7 8">
    <name type="scientific">Deinococcus metallilatus</name>
    <dbReference type="NCBI Taxonomy" id="1211322"/>
    <lineage>
        <taxon>Bacteria</taxon>
        <taxon>Thermotogati</taxon>
        <taxon>Deinococcota</taxon>
        <taxon>Deinococci</taxon>
        <taxon>Deinococcales</taxon>
        <taxon>Deinococcaceae</taxon>
        <taxon>Deinococcus</taxon>
    </lineage>
</organism>
<dbReference type="RefSeq" id="WP_129117758.1">
    <property type="nucleotide sequence ID" value="NZ_BSUI01000013.1"/>
</dbReference>
<accession>A0AAJ5F6G3</accession>
<dbReference type="AlphaFoldDB" id="A0AAJ5F6G3"/>
<evidence type="ECO:0000259" key="5">
    <source>
        <dbReference type="PROSITE" id="PS50072"/>
    </source>
</evidence>
<evidence type="ECO:0000256" key="4">
    <source>
        <dbReference type="SAM" id="MobiDB-lite"/>
    </source>
</evidence>
<evidence type="ECO:0000313" key="6">
    <source>
        <dbReference type="EMBL" id="MBB5294529.1"/>
    </source>
</evidence>
<keyword evidence="2 3" id="KW-0413">Isomerase</keyword>
<dbReference type="PROSITE" id="PS50072">
    <property type="entry name" value="CSA_PPIASE_2"/>
    <property type="match status" value="1"/>
</dbReference>
<dbReference type="PRINTS" id="PR00153">
    <property type="entry name" value="CSAPPISMRASE"/>
</dbReference>
<gene>
    <name evidence="7" type="ORF">FCS05_05330</name>
    <name evidence="6" type="ORF">HNQ10_001343</name>
</gene>
<protein>
    <recommendedName>
        <fullName evidence="3">Peptidyl-prolyl cis-trans isomerase</fullName>
        <shortName evidence="3">PPIase</shortName>
        <ecNumber evidence="3">5.2.1.8</ecNumber>
    </recommendedName>
</protein>
<evidence type="ECO:0000256" key="2">
    <source>
        <dbReference type="ARBA" id="ARBA00023235"/>
    </source>
</evidence>
<dbReference type="PANTHER" id="PTHR45625:SF4">
    <property type="entry name" value="PEPTIDYLPROLYL ISOMERASE DOMAIN AND WD REPEAT-CONTAINING PROTEIN 1"/>
    <property type="match status" value="1"/>
</dbReference>
<dbReference type="EMBL" id="VBRC01000003">
    <property type="protein sequence ID" value="TLK29956.1"/>
    <property type="molecule type" value="Genomic_DNA"/>
</dbReference>
<dbReference type="InterPro" id="IPR002130">
    <property type="entry name" value="Cyclophilin-type_PPIase_dom"/>
</dbReference>
<comment type="catalytic activity">
    <reaction evidence="3">
        <text>[protein]-peptidylproline (omega=180) = [protein]-peptidylproline (omega=0)</text>
        <dbReference type="Rhea" id="RHEA:16237"/>
        <dbReference type="Rhea" id="RHEA-COMP:10747"/>
        <dbReference type="Rhea" id="RHEA-COMP:10748"/>
        <dbReference type="ChEBI" id="CHEBI:83833"/>
        <dbReference type="ChEBI" id="CHEBI:83834"/>
        <dbReference type="EC" id="5.2.1.8"/>
    </reaction>
</comment>
<evidence type="ECO:0000313" key="9">
    <source>
        <dbReference type="Proteomes" id="UP000536909"/>
    </source>
</evidence>
<dbReference type="EC" id="5.2.1.8" evidence="3"/>
<dbReference type="SUPFAM" id="SSF50891">
    <property type="entry name" value="Cyclophilin-like"/>
    <property type="match status" value="1"/>
</dbReference>
<dbReference type="Pfam" id="PF00160">
    <property type="entry name" value="Pro_isomerase"/>
    <property type="match status" value="1"/>
</dbReference>
<keyword evidence="1 3" id="KW-0697">Rotamase</keyword>
<name>A0AAJ5F6G3_9DEIO</name>
<evidence type="ECO:0000256" key="3">
    <source>
        <dbReference type="RuleBase" id="RU363019"/>
    </source>
</evidence>
<evidence type="ECO:0000256" key="1">
    <source>
        <dbReference type="ARBA" id="ARBA00023110"/>
    </source>
</evidence>